<sequence length="59" mass="6309">MDERTKQVLVGIIVAVIFIASVALIIIGQKNIGPQGLLTMLAGLAGLIGLLAFYNHKYK</sequence>
<dbReference type="EMBL" id="RCYR01000008">
    <property type="protein sequence ID" value="RYS80569.1"/>
    <property type="molecule type" value="Genomic_DNA"/>
</dbReference>
<dbReference type="EMBL" id="CYZO01000001">
    <property type="protein sequence ID" value="CUN51507.1"/>
    <property type="molecule type" value="Genomic_DNA"/>
</dbReference>
<gene>
    <name evidence="3" type="ORF">EAI93_05955</name>
    <name evidence="2" type="ORF">ERS852456_00119</name>
</gene>
<name>A0A173XKY6_9FIRM</name>
<dbReference type="AlphaFoldDB" id="A0A173XKY6"/>
<organism evidence="2 4">
    <name type="scientific">[Ruminococcus] torques</name>
    <dbReference type="NCBI Taxonomy" id="33039"/>
    <lineage>
        <taxon>Bacteria</taxon>
        <taxon>Bacillati</taxon>
        <taxon>Bacillota</taxon>
        <taxon>Clostridia</taxon>
        <taxon>Lachnospirales</taxon>
        <taxon>Lachnospiraceae</taxon>
        <taxon>Mediterraneibacter</taxon>
    </lineage>
</organism>
<reference evidence="3 5" key="2">
    <citation type="journal article" date="2019" name="Science, e1252229">
        <title>Invertible promoters mediate bacterial phase variation, antibiotic resistance, and host adaptation in the gut.</title>
        <authorList>
            <person name="Jiang X."/>
            <person name="Hall A.B."/>
            <person name="Arthur T.D."/>
            <person name="Plichta D.R."/>
            <person name="Covington C.T."/>
            <person name="Poyet M."/>
            <person name="Crothers J."/>
            <person name="Moses P.L."/>
            <person name="Tolonen A.C."/>
            <person name="Vlamakis H."/>
            <person name="Alm E.J."/>
            <person name="Xavier R.J."/>
        </authorList>
    </citation>
    <scope>NUCLEOTIDE SEQUENCE [LARGE SCALE GENOMIC DNA]</scope>
    <source>
        <strain evidence="3">Aa_0143</strain>
        <strain evidence="5">aa_0143</strain>
    </source>
</reference>
<dbReference type="Pfam" id="PF21844">
    <property type="entry name" value="DUF6903"/>
    <property type="match status" value="1"/>
</dbReference>
<dbReference type="GeneID" id="97327966"/>
<dbReference type="Proteomes" id="UP000095787">
    <property type="component" value="Unassembled WGS sequence"/>
</dbReference>
<accession>A0A173XKY6</accession>
<keyword evidence="1" id="KW-1133">Transmembrane helix</keyword>
<feature type="transmembrane region" description="Helical" evidence="1">
    <location>
        <begin position="7"/>
        <end position="27"/>
    </location>
</feature>
<feature type="transmembrane region" description="Helical" evidence="1">
    <location>
        <begin position="33"/>
        <end position="54"/>
    </location>
</feature>
<dbReference type="RefSeq" id="WP_004847303.1">
    <property type="nucleotide sequence ID" value="NZ_AP028249.1"/>
</dbReference>
<evidence type="ECO:0000256" key="1">
    <source>
        <dbReference type="SAM" id="Phobius"/>
    </source>
</evidence>
<keyword evidence="1" id="KW-0812">Transmembrane</keyword>
<evidence type="ECO:0000313" key="4">
    <source>
        <dbReference type="Proteomes" id="UP000095787"/>
    </source>
</evidence>
<evidence type="ECO:0000313" key="2">
    <source>
        <dbReference type="EMBL" id="CUN51507.1"/>
    </source>
</evidence>
<dbReference type="InterPro" id="IPR054198">
    <property type="entry name" value="DUF6903"/>
</dbReference>
<reference evidence="2 4" key="1">
    <citation type="submission" date="2015-09" db="EMBL/GenBank/DDBJ databases">
        <authorList>
            <consortium name="Pathogen Informatics"/>
        </authorList>
    </citation>
    <scope>NUCLEOTIDE SEQUENCE [LARGE SCALE GENOMIC DNA]</scope>
    <source>
        <strain evidence="2 4">2789STDY5834841</strain>
    </source>
</reference>
<evidence type="ECO:0000313" key="5">
    <source>
        <dbReference type="Proteomes" id="UP000292665"/>
    </source>
</evidence>
<dbReference type="Proteomes" id="UP000292665">
    <property type="component" value="Unassembled WGS sequence"/>
</dbReference>
<protein>
    <submittedName>
        <fullName evidence="2">Uncharacterized protein</fullName>
    </submittedName>
</protein>
<evidence type="ECO:0000313" key="3">
    <source>
        <dbReference type="EMBL" id="RYS80569.1"/>
    </source>
</evidence>
<keyword evidence="1" id="KW-0472">Membrane</keyword>
<proteinExistence type="predicted"/>